<evidence type="ECO:0000256" key="6">
    <source>
        <dbReference type="SAM" id="Phobius"/>
    </source>
</evidence>
<dbReference type="Pfam" id="PF03739">
    <property type="entry name" value="LptF_LptG"/>
    <property type="match status" value="1"/>
</dbReference>
<evidence type="ECO:0000256" key="3">
    <source>
        <dbReference type="ARBA" id="ARBA00022692"/>
    </source>
</evidence>
<dbReference type="PANTHER" id="PTHR33529:SF6">
    <property type="entry name" value="YJGP_YJGQ FAMILY PERMEASE"/>
    <property type="match status" value="1"/>
</dbReference>
<proteinExistence type="predicted"/>
<keyword evidence="8" id="KW-1185">Reference proteome</keyword>
<dbReference type="EMBL" id="JACIDS010000002">
    <property type="protein sequence ID" value="MBB3930887.1"/>
    <property type="molecule type" value="Genomic_DNA"/>
</dbReference>
<dbReference type="InterPro" id="IPR005495">
    <property type="entry name" value="LptG/LptF_permease"/>
</dbReference>
<dbReference type="Proteomes" id="UP000553963">
    <property type="component" value="Unassembled WGS sequence"/>
</dbReference>
<protein>
    <submittedName>
        <fullName evidence="7">Lipopolysaccharide export system permease protein</fullName>
    </submittedName>
</protein>
<comment type="subcellular location">
    <subcellularLocation>
        <location evidence="1">Cell membrane</location>
        <topology evidence="1">Multi-pass membrane protein</topology>
    </subcellularLocation>
</comment>
<organism evidence="7 8">
    <name type="scientific">Kaistia hirudinis</name>
    <dbReference type="NCBI Taxonomy" id="1293440"/>
    <lineage>
        <taxon>Bacteria</taxon>
        <taxon>Pseudomonadati</taxon>
        <taxon>Pseudomonadota</taxon>
        <taxon>Alphaproteobacteria</taxon>
        <taxon>Hyphomicrobiales</taxon>
        <taxon>Kaistiaceae</taxon>
        <taxon>Kaistia</taxon>
    </lineage>
</organism>
<dbReference type="NCBIfam" id="TIGR04407">
    <property type="entry name" value="LptF_YjgP"/>
    <property type="match status" value="1"/>
</dbReference>
<keyword evidence="4 6" id="KW-1133">Transmembrane helix</keyword>
<sequence length="389" mass="41901">MKLIGWYVFKRMLGACLLSLGGLAGTVWLSQALRELNLITSKGQSILTFLHVSGLIFPGLLLIVCPVAVLIGVIYTLNQLNADSELVIINASGASPAMILRPALLLGVLGTLVVAGMSLYLVPRSLQSFRDLITNVNTDLISSFVQEGAFVPIGDQLVFHIRDRKPDGTMEGIFIRDEREPGQSNVYIAEKGQVLKNPLGTFLVMQNGTIQQRASDKDSMSVIQFESYAFDLSTFTSAAALPSLKAAERDTSYLLSPDPNDPEFQKRPDSFPAELHDRLSSPLYTLLFAILPVLALGQAQTTRRGRGVVMLGTVLVATGLRVGGLMLAGLSANHPVAIPALYALPIVGIVISIVAIMRGFKFSSSEGIGSLVVESLQRLLPRRRVTDGA</sequence>
<feature type="transmembrane region" description="Helical" evidence="6">
    <location>
        <begin position="308"/>
        <end position="330"/>
    </location>
</feature>
<evidence type="ECO:0000256" key="4">
    <source>
        <dbReference type="ARBA" id="ARBA00022989"/>
    </source>
</evidence>
<name>A0A840APE0_9HYPH</name>
<feature type="transmembrane region" description="Helical" evidence="6">
    <location>
        <begin position="56"/>
        <end position="77"/>
    </location>
</feature>
<evidence type="ECO:0000256" key="2">
    <source>
        <dbReference type="ARBA" id="ARBA00022475"/>
    </source>
</evidence>
<dbReference type="RefSeq" id="WP_183398499.1">
    <property type="nucleotide sequence ID" value="NZ_JACIDS010000002.1"/>
</dbReference>
<dbReference type="GO" id="GO:0043190">
    <property type="term" value="C:ATP-binding cassette (ABC) transporter complex"/>
    <property type="evidence" value="ECO:0007669"/>
    <property type="project" value="InterPro"/>
</dbReference>
<accession>A0A840APE0</accession>
<comment type="caution">
    <text evidence="7">The sequence shown here is derived from an EMBL/GenBank/DDBJ whole genome shotgun (WGS) entry which is preliminary data.</text>
</comment>
<keyword evidence="5 6" id="KW-0472">Membrane</keyword>
<dbReference type="InterPro" id="IPR030922">
    <property type="entry name" value="LptF"/>
</dbReference>
<evidence type="ECO:0000256" key="1">
    <source>
        <dbReference type="ARBA" id="ARBA00004651"/>
    </source>
</evidence>
<keyword evidence="2" id="KW-1003">Cell membrane</keyword>
<dbReference type="GO" id="GO:0015920">
    <property type="term" value="P:lipopolysaccharide transport"/>
    <property type="evidence" value="ECO:0007669"/>
    <property type="project" value="TreeGrafter"/>
</dbReference>
<reference evidence="7 8" key="1">
    <citation type="submission" date="2020-08" db="EMBL/GenBank/DDBJ databases">
        <title>Genomic Encyclopedia of Type Strains, Phase IV (KMG-IV): sequencing the most valuable type-strain genomes for metagenomic binning, comparative biology and taxonomic classification.</title>
        <authorList>
            <person name="Goeker M."/>
        </authorList>
    </citation>
    <scope>NUCLEOTIDE SEQUENCE [LARGE SCALE GENOMIC DNA]</scope>
    <source>
        <strain evidence="7 8">DSM 25966</strain>
    </source>
</reference>
<feature type="transmembrane region" description="Helical" evidence="6">
    <location>
        <begin position="336"/>
        <end position="356"/>
    </location>
</feature>
<gene>
    <name evidence="7" type="ORF">GGR25_001926</name>
</gene>
<dbReference type="PANTHER" id="PTHR33529">
    <property type="entry name" value="SLR0882 PROTEIN-RELATED"/>
    <property type="match status" value="1"/>
</dbReference>
<evidence type="ECO:0000313" key="8">
    <source>
        <dbReference type="Proteomes" id="UP000553963"/>
    </source>
</evidence>
<feature type="transmembrane region" description="Helical" evidence="6">
    <location>
        <begin position="279"/>
        <end position="296"/>
    </location>
</feature>
<evidence type="ECO:0000256" key="5">
    <source>
        <dbReference type="ARBA" id="ARBA00023136"/>
    </source>
</evidence>
<keyword evidence="3 6" id="KW-0812">Transmembrane</keyword>
<feature type="transmembrane region" description="Helical" evidence="6">
    <location>
        <begin position="98"/>
        <end position="122"/>
    </location>
</feature>
<evidence type="ECO:0000313" key="7">
    <source>
        <dbReference type="EMBL" id="MBB3930887.1"/>
    </source>
</evidence>
<dbReference type="AlphaFoldDB" id="A0A840APE0"/>
<dbReference type="GO" id="GO:0055085">
    <property type="term" value="P:transmembrane transport"/>
    <property type="evidence" value="ECO:0007669"/>
    <property type="project" value="InterPro"/>
</dbReference>